<dbReference type="PROSITE" id="PS50222">
    <property type="entry name" value="EF_HAND_2"/>
    <property type="match status" value="2"/>
</dbReference>
<feature type="compositionally biased region" description="Basic and acidic residues" evidence="3">
    <location>
        <begin position="108"/>
        <end position="126"/>
    </location>
</feature>
<evidence type="ECO:0000256" key="2">
    <source>
        <dbReference type="ARBA" id="ARBA00022737"/>
    </source>
</evidence>
<feature type="region of interest" description="Disordered" evidence="3">
    <location>
        <begin position="104"/>
        <end position="155"/>
    </location>
</feature>
<evidence type="ECO:0000256" key="1">
    <source>
        <dbReference type="ARBA" id="ARBA00022723"/>
    </source>
</evidence>
<dbReference type="PANTHER" id="PTHR10891">
    <property type="entry name" value="EF-HAND CALCIUM-BINDING DOMAIN CONTAINING PROTEIN"/>
    <property type="match status" value="1"/>
</dbReference>
<proteinExistence type="predicted"/>
<gene>
    <name evidence="6" type="ORF">SAMN05216236_107140</name>
</gene>
<keyword evidence="2" id="KW-0677">Repeat</keyword>
<dbReference type="AlphaFoldDB" id="A0A1I7ARK9"/>
<dbReference type="Gene3D" id="1.10.238.10">
    <property type="entry name" value="EF-hand"/>
    <property type="match status" value="2"/>
</dbReference>
<dbReference type="EMBL" id="FPAW01000007">
    <property type="protein sequence ID" value="SFT77537.1"/>
    <property type="molecule type" value="Genomic_DNA"/>
</dbReference>
<evidence type="ECO:0000256" key="3">
    <source>
        <dbReference type="SAM" id="MobiDB-lite"/>
    </source>
</evidence>
<keyword evidence="4" id="KW-0732">Signal</keyword>
<dbReference type="eggNOG" id="COG5126">
    <property type="taxonomic scope" value="Bacteria"/>
</dbReference>
<dbReference type="STRING" id="999627.SAMN05216236_107140"/>
<protein>
    <submittedName>
        <fullName evidence="6">EF hand</fullName>
    </submittedName>
</protein>
<dbReference type="InterPro" id="IPR011992">
    <property type="entry name" value="EF-hand-dom_pair"/>
</dbReference>
<feature type="compositionally biased region" description="Polar residues" evidence="3">
    <location>
        <begin position="128"/>
        <end position="140"/>
    </location>
</feature>
<feature type="signal peptide" evidence="4">
    <location>
        <begin position="1"/>
        <end position="21"/>
    </location>
</feature>
<keyword evidence="1" id="KW-0479">Metal-binding</keyword>
<feature type="chain" id="PRO_5010278819" evidence="4">
    <location>
        <begin position="22"/>
        <end position="155"/>
    </location>
</feature>
<dbReference type="InterPro" id="IPR039647">
    <property type="entry name" value="EF_hand_pair_protein_CML-like"/>
</dbReference>
<feature type="domain" description="EF-hand" evidence="5">
    <location>
        <begin position="110"/>
        <end position="145"/>
    </location>
</feature>
<name>A0A1I7ARK9_9RHOB</name>
<dbReference type="SUPFAM" id="SSF47473">
    <property type="entry name" value="EF-hand"/>
    <property type="match status" value="1"/>
</dbReference>
<reference evidence="6 7" key="1">
    <citation type="submission" date="2016-10" db="EMBL/GenBank/DDBJ databases">
        <authorList>
            <person name="de Groot N.N."/>
        </authorList>
    </citation>
    <scope>NUCLEOTIDE SEQUENCE [LARGE SCALE GENOMIC DNA]</scope>
    <source>
        <strain evidence="6 7">CGMCC 1.10959</strain>
    </source>
</reference>
<evidence type="ECO:0000313" key="7">
    <source>
        <dbReference type="Proteomes" id="UP000182466"/>
    </source>
</evidence>
<organism evidence="6 7">
    <name type="scientific">Sedimentitalea nanhaiensis</name>
    <dbReference type="NCBI Taxonomy" id="999627"/>
    <lineage>
        <taxon>Bacteria</taxon>
        <taxon>Pseudomonadati</taxon>
        <taxon>Pseudomonadota</taxon>
        <taxon>Alphaproteobacteria</taxon>
        <taxon>Rhodobacterales</taxon>
        <taxon>Paracoccaceae</taxon>
        <taxon>Sedimentitalea</taxon>
    </lineage>
</organism>
<dbReference type="Proteomes" id="UP000182466">
    <property type="component" value="Unassembled WGS sequence"/>
</dbReference>
<evidence type="ECO:0000256" key="4">
    <source>
        <dbReference type="SAM" id="SignalP"/>
    </source>
</evidence>
<dbReference type="PROSITE" id="PS00018">
    <property type="entry name" value="EF_HAND_1"/>
    <property type="match status" value="2"/>
</dbReference>
<feature type="compositionally biased region" description="Basic residues" evidence="3">
    <location>
        <begin position="142"/>
        <end position="155"/>
    </location>
</feature>
<dbReference type="SMART" id="SM00054">
    <property type="entry name" value="EFh"/>
    <property type="match status" value="3"/>
</dbReference>
<dbReference type="InterPro" id="IPR018247">
    <property type="entry name" value="EF_Hand_1_Ca_BS"/>
</dbReference>
<sequence>MKHTGFIATIIVGAVSLTAFAAAAQGPGAKPYHEMSFQTLDADGNGEITREEMNTHHQARFSETDANGDGALSRAEMIEASVKRAGARADEMIEQFDANLDGLLTQDEMPKQRRSDKMFDRVDKDGNGSISQAEFDQAQTKMKGHKNKKQHSGKN</sequence>
<accession>A0A1I7ARK9</accession>
<dbReference type="RefSeq" id="WP_027260871.1">
    <property type="nucleotide sequence ID" value="NZ_FPAW01000007.1"/>
</dbReference>
<dbReference type="InterPro" id="IPR002048">
    <property type="entry name" value="EF_hand_dom"/>
</dbReference>
<keyword evidence="7" id="KW-1185">Reference proteome</keyword>
<evidence type="ECO:0000313" key="6">
    <source>
        <dbReference type="EMBL" id="SFT77537.1"/>
    </source>
</evidence>
<evidence type="ECO:0000259" key="5">
    <source>
        <dbReference type="PROSITE" id="PS50222"/>
    </source>
</evidence>
<dbReference type="OrthoDB" id="5470953at2"/>
<dbReference type="Pfam" id="PF13202">
    <property type="entry name" value="EF-hand_5"/>
    <property type="match status" value="3"/>
</dbReference>
<feature type="domain" description="EF-hand" evidence="5">
    <location>
        <begin position="37"/>
        <end position="63"/>
    </location>
</feature>
<dbReference type="GO" id="GO:0005509">
    <property type="term" value="F:calcium ion binding"/>
    <property type="evidence" value="ECO:0007669"/>
    <property type="project" value="InterPro"/>
</dbReference>